<evidence type="ECO:0000313" key="1">
    <source>
        <dbReference type="EMBL" id="KIV79344.1"/>
    </source>
</evidence>
<dbReference type="AlphaFoldDB" id="A0A0D1YEU0"/>
<gene>
    <name evidence="1" type="ORF">PV11_06910</name>
</gene>
<evidence type="ECO:0000313" key="2">
    <source>
        <dbReference type="Proteomes" id="UP000053599"/>
    </source>
</evidence>
<dbReference type="Proteomes" id="UP000053599">
    <property type="component" value="Unassembled WGS sequence"/>
</dbReference>
<dbReference type="EMBL" id="KN846953">
    <property type="protein sequence ID" value="KIV79344.1"/>
    <property type="molecule type" value="Genomic_DNA"/>
</dbReference>
<dbReference type="PANTHER" id="PTHR47843">
    <property type="entry name" value="BTB DOMAIN-CONTAINING PROTEIN-RELATED"/>
    <property type="match status" value="1"/>
</dbReference>
<dbReference type="InterPro" id="IPR011333">
    <property type="entry name" value="SKP1/BTB/POZ_sf"/>
</dbReference>
<dbReference type="HOGENOM" id="CLU_076134_0_0_1"/>
<dbReference type="OrthoDB" id="1022638at2759"/>
<name>A0A0D1YEU0_9EURO</name>
<protein>
    <recommendedName>
        <fullName evidence="3">BTB domain-containing protein</fullName>
    </recommendedName>
</protein>
<dbReference type="STRING" id="1016849.A0A0D1YEU0"/>
<organism evidence="1 2">
    <name type="scientific">Exophiala sideris</name>
    <dbReference type="NCBI Taxonomy" id="1016849"/>
    <lineage>
        <taxon>Eukaryota</taxon>
        <taxon>Fungi</taxon>
        <taxon>Dikarya</taxon>
        <taxon>Ascomycota</taxon>
        <taxon>Pezizomycotina</taxon>
        <taxon>Eurotiomycetes</taxon>
        <taxon>Chaetothyriomycetidae</taxon>
        <taxon>Chaetothyriales</taxon>
        <taxon>Herpotrichiellaceae</taxon>
        <taxon>Exophiala</taxon>
    </lineage>
</organism>
<dbReference type="Gene3D" id="3.30.710.10">
    <property type="entry name" value="Potassium Channel Kv1.1, Chain A"/>
    <property type="match status" value="1"/>
</dbReference>
<proteinExistence type="predicted"/>
<accession>A0A0D1YEU0</accession>
<dbReference type="PANTHER" id="PTHR47843:SF2">
    <property type="entry name" value="BTB DOMAIN-CONTAINING PROTEIN"/>
    <property type="match status" value="1"/>
</dbReference>
<evidence type="ECO:0008006" key="3">
    <source>
        <dbReference type="Google" id="ProtNLM"/>
    </source>
</evidence>
<reference evidence="1 2" key="1">
    <citation type="submission" date="2015-01" db="EMBL/GenBank/DDBJ databases">
        <title>The Genome Sequence of Exophiala sideris CBS121828.</title>
        <authorList>
            <consortium name="The Broad Institute Genomics Platform"/>
            <person name="Cuomo C."/>
            <person name="de Hoog S."/>
            <person name="Gorbushina A."/>
            <person name="Stielow B."/>
            <person name="Teixiera M."/>
            <person name="Abouelleil A."/>
            <person name="Chapman S.B."/>
            <person name="Priest M."/>
            <person name="Young S.K."/>
            <person name="Wortman J."/>
            <person name="Nusbaum C."/>
            <person name="Birren B."/>
        </authorList>
    </citation>
    <scope>NUCLEOTIDE SEQUENCE [LARGE SCALE GENOMIC DNA]</scope>
    <source>
        <strain evidence="1 2">CBS 121828</strain>
    </source>
</reference>
<sequence>MIPPKAVVDSDPPRVNRGHEMVIILVGPTKKKYIADENLLCAASKFFRSALDQKWDRAQVKTSGLAQEDSAAVNVETIELPKEGPATVNVETIELPEDGPVVINVKKVELPEEKPAVFNIFIDWLNSGHFESKDWCHLQPGNEWHKDRFWLEVYIFADKLIIPGLQLQAFEQIQCMFSLLESTIPSTDFIKVLFKQDEYKVIRAHLYGHVVYWLPKSKQTNDWVNLFGVHKNFGLGVARTMIAAAAADIDFTHPCASEGFAARNGLDIKKLGQEARSADENSQRIRSSKYWGAQKLMTRTSLPPLAVYDLQSCPRPTKPMRTAVNGSGKDCAG</sequence>